<accession>A0A8X6TIA1</accession>
<name>A0A8X6TIA1_NEPPI</name>
<dbReference type="OrthoDB" id="10612271at2759"/>
<protein>
    <submittedName>
        <fullName evidence="2">Uncharacterized protein</fullName>
    </submittedName>
</protein>
<feature type="compositionally biased region" description="Basic and acidic residues" evidence="1">
    <location>
        <begin position="95"/>
        <end position="106"/>
    </location>
</feature>
<proteinExistence type="predicted"/>
<dbReference type="EMBL" id="BMAW01104161">
    <property type="protein sequence ID" value="GFT12787.1"/>
    <property type="molecule type" value="Genomic_DNA"/>
</dbReference>
<dbReference type="Proteomes" id="UP000887013">
    <property type="component" value="Unassembled WGS sequence"/>
</dbReference>
<feature type="compositionally biased region" description="Polar residues" evidence="1">
    <location>
        <begin position="107"/>
        <end position="121"/>
    </location>
</feature>
<sequence length="132" mass="14959">MTKSEIEHIVGYKVVSKIGRSKESTEFKRKNLQEESVTLSAVGRCIRTACDTLLGMDYCDTDHFLETTDSQFMGIISSINLASFMEPELLDGNVKKKSESKRENLRSENNLCKQDSSLSNSKHAREKVFQCQ</sequence>
<reference evidence="2" key="1">
    <citation type="submission" date="2020-08" db="EMBL/GenBank/DDBJ databases">
        <title>Multicomponent nature underlies the extraordinary mechanical properties of spider dragline silk.</title>
        <authorList>
            <person name="Kono N."/>
            <person name="Nakamura H."/>
            <person name="Mori M."/>
            <person name="Yoshida Y."/>
            <person name="Ohtoshi R."/>
            <person name="Malay A.D."/>
            <person name="Moran D.A.P."/>
            <person name="Tomita M."/>
            <person name="Numata K."/>
            <person name="Arakawa K."/>
        </authorList>
    </citation>
    <scope>NUCLEOTIDE SEQUENCE</scope>
</reference>
<dbReference type="AlphaFoldDB" id="A0A8X6TIA1"/>
<evidence type="ECO:0000256" key="1">
    <source>
        <dbReference type="SAM" id="MobiDB-lite"/>
    </source>
</evidence>
<evidence type="ECO:0000313" key="3">
    <source>
        <dbReference type="Proteomes" id="UP000887013"/>
    </source>
</evidence>
<evidence type="ECO:0000313" key="2">
    <source>
        <dbReference type="EMBL" id="GFT12787.1"/>
    </source>
</evidence>
<comment type="caution">
    <text evidence="2">The sequence shown here is derived from an EMBL/GenBank/DDBJ whole genome shotgun (WGS) entry which is preliminary data.</text>
</comment>
<keyword evidence="3" id="KW-1185">Reference proteome</keyword>
<feature type="non-terminal residue" evidence="2">
    <location>
        <position position="1"/>
    </location>
</feature>
<organism evidence="2 3">
    <name type="scientific">Nephila pilipes</name>
    <name type="common">Giant wood spider</name>
    <name type="synonym">Nephila maculata</name>
    <dbReference type="NCBI Taxonomy" id="299642"/>
    <lineage>
        <taxon>Eukaryota</taxon>
        <taxon>Metazoa</taxon>
        <taxon>Ecdysozoa</taxon>
        <taxon>Arthropoda</taxon>
        <taxon>Chelicerata</taxon>
        <taxon>Arachnida</taxon>
        <taxon>Araneae</taxon>
        <taxon>Araneomorphae</taxon>
        <taxon>Entelegynae</taxon>
        <taxon>Araneoidea</taxon>
        <taxon>Nephilidae</taxon>
        <taxon>Nephila</taxon>
    </lineage>
</organism>
<gene>
    <name evidence="2" type="ORF">NPIL_370621</name>
</gene>
<feature type="region of interest" description="Disordered" evidence="1">
    <location>
        <begin position="95"/>
        <end position="125"/>
    </location>
</feature>